<name>A0A5B7H825_PORTR</name>
<dbReference type="AlphaFoldDB" id="A0A5B7H825"/>
<evidence type="ECO:0000313" key="1">
    <source>
        <dbReference type="EMBL" id="MPC65999.1"/>
    </source>
</evidence>
<protein>
    <submittedName>
        <fullName evidence="1">Uncharacterized protein</fullName>
    </submittedName>
</protein>
<evidence type="ECO:0000313" key="2">
    <source>
        <dbReference type="Proteomes" id="UP000324222"/>
    </source>
</evidence>
<gene>
    <name evidence="1" type="ORF">E2C01_060142</name>
</gene>
<dbReference type="EMBL" id="VSRR010024141">
    <property type="protein sequence ID" value="MPC65999.1"/>
    <property type="molecule type" value="Genomic_DNA"/>
</dbReference>
<comment type="caution">
    <text evidence="1">The sequence shown here is derived from an EMBL/GenBank/DDBJ whole genome shotgun (WGS) entry which is preliminary data.</text>
</comment>
<sequence length="53" mass="5712">MGTLGVRQMKRDSFVSVSGGGESTKLVTRTHVATSIDPVILPAGQPDEHLTWF</sequence>
<organism evidence="1 2">
    <name type="scientific">Portunus trituberculatus</name>
    <name type="common">Swimming crab</name>
    <name type="synonym">Neptunus trituberculatus</name>
    <dbReference type="NCBI Taxonomy" id="210409"/>
    <lineage>
        <taxon>Eukaryota</taxon>
        <taxon>Metazoa</taxon>
        <taxon>Ecdysozoa</taxon>
        <taxon>Arthropoda</taxon>
        <taxon>Crustacea</taxon>
        <taxon>Multicrustacea</taxon>
        <taxon>Malacostraca</taxon>
        <taxon>Eumalacostraca</taxon>
        <taxon>Eucarida</taxon>
        <taxon>Decapoda</taxon>
        <taxon>Pleocyemata</taxon>
        <taxon>Brachyura</taxon>
        <taxon>Eubrachyura</taxon>
        <taxon>Portunoidea</taxon>
        <taxon>Portunidae</taxon>
        <taxon>Portuninae</taxon>
        <taxon>Portunus</taxon>
    </lineage>
</organism>
<accession>A0A5B7H825</accession>
<dbReference type="Proteomes" id="UP000324222">
    <property type="component" value="Unassembled WGS sequence"/>
</dbReference>
<proteinExistence type="predicted"/>
<reference evidence="1 2" key="1">
    <citation type="submission" date="2019-05" db="EMBL/GenBank/DDBJ databases">
        <title>Another draft genome of Portunus trituberculatus and its Hox gene families provides insights of decapod evolution.</title>
        <authorList>
            <person name="Jeong J.-H."/>
            <person name="Song I."/>
            <person name="Kim S."/>
            <person name="Choi T."/>
            <person name="Kim D."/>
            <person name="Ryu S."/>
            <person name="Kim W."/>
        </authorList>
    </citation>
    <scope>NUCLEOTIDE SEQUENCE [LARGE SCALE GENOMIC DNA]</scope>
    <source>
        <tissue evidence="1">Muscle</tissue>
    </source>
</reference>
<keyword evidence="2" id="KW-1185">Reference proteome</keyword>